<accession>A0A1G9XI88</accession>
<keyword evidence="3" id="KW-1185">Reference proteome</keyword>
<gene>
    <name evidence="2" type="ORF">SAMN05216544_1515</name>
</gene>
<dbReference type="RefSeq" id="WP_074521625.1">
    <property type="nucleotide sequence ID" value="NZ_FNHZ01000004.1"/>
</dbReference>
<dbReference type="OrthoDB" id="2077842at2"/>
<sequence>MKINKILATVLALVLVAASIPAVSAKAADEYVYGTLSYLTYGEYFSSELGDSAAVAADGYDTITSATTSKYKSFVNSAYTTDESTGETSIYGISNVPVRIEKSVYEAAVAGTNSAVASLLSRGFTESASELSVYKEIASDGSISAYVGLTNTDVAADASSSISTDTPWGNYIVYIYANDGSALDSGKNIEGAYVTTTDGQSYPLYHSANLWFQAYEFSWAVEEDFTEPHGNNPYTASLTGLTGKTISSVTYIYKTTDESGVATFSKNTYNVGELKVKNLLDDSASVTATEANNTNNNTADLTVTAPAGTNYNVASVGSLVEGTDYTVAATESGYAISFSENVAAGAYTVTLTDDNYEDMTVDVVVSANISEGDITIQDNALVINNENVSLADFLSALSSATLTVDGTTISNGASVLFNEDGSVNLEAKTSGRGAKTLFPEAASYEVVLTVPGYGTITGTVVKAEASEEVAAEESELVEGDIEAEEVAAEEVTVAAAASETATEDTDTNDSAKTAVYVVVAILALAVITGEEILRRKKRA</sequence>
<dbReference type="EMBL" id="FNHZ01000004">
    <property type="protein sequence ID" value="SDM96464.1"/>
    <property type="molecule type" value="Genomic_DNA"/>
</dbReference>
<evidence type="ECO:0008006" key="4">
    <source>
        <dbReference type="Google" id="ProtNLM"/>
    </source>
</evidence>
<evidence type="ECO:0000313" key="3">
    <source>
        <dbReference type="Proteomes" id="UP000187651"/>
    </source>
</evidence>
<proteinExistence type="predicted"/>
<protein>
    <recommendedName>
        <fullName evidence="4">Heme-binding protein Shr-like Hb-interacting domain-containing protein</fullName>
    </recommendedName>
</protein>
<name>A0A1G9XI88_9FIRM</name>
<evidence type="ECO:0000256" key="1">
    <source>
        <dbReference type="SAM" id="SignalP"/>
    </source>
</evidence>
<dbReference type="AlphaFoldDB" id="A0A1G9XI88"/>
<organism evidence="2 3">
    <name type="scientific">Lachnospira pectinoschiza</name>
    <dbReference type="NCBI Taxonomy" id="28052"/>
    <lineage>
        <taxon>Bacteria</taxon>
        <taxon>Bacillati</taxon>
        <taxon>Bacillota</taxon>
        <taxon>Clostridia</taxon>
        <taxon>Lachnospirales</taxon>
        <taxon>Lachnospiraceae</taxon>
        <taxon>Lachnospira</taxon>
    </lineage>
</organism>
<evidence type="ECO:0000313" key="2">
    <source>
        <dbReference type="EMBL" id="SDM96464.1"/>
    </source>
</evidence>
<reference evidence="3" key="1">
    <citation type="submission" date="2016-10" db="EMBL/GenBank/DDBJ databases">
        <authorList>
            <person name="Varghese N."/>
            <person name="Submissions S."/>
        </authorList>
    </citation>
    <scope>NUCLEOTIDE SEQUENCE [LARGE SCALE GENOMIC DNA]</scope>
    <source>
        <strain evidence="3">M83</strain>
    </source>
</reference>
<dbReference type="Proteomes" id="UP000187651">
    <property type="component" value="Unassembled WGS sequence"/>
</dbReference>
<keyword evidence="1" id="KW-0732">Signal</keyword>
<feature type="signal peptide" evidence="1">
    <location>
        <begin position="1"/>
        <end position="27"/>
    </location>
</feature>
<feature type="chain" id="PRO_5010194139" description="Heme-binding protein Shr-like Hb-interacting domain-containing protein" evidence="1">
    <location>
        <begin position="28"/>
        <end position="539"/>
    </location>
</feature>